<dbReference type="Pfam" id="PF08544">
    <property type="entry name" value="GHMP_kinases_C"/>
    <property type="match status" value="1"/>
</dbReference>
<gene>
    <name evidence="7" type="ORF">GBAR_LOCUS15472</name>
</gene>
<dbReference type="PANTHER" id="PTHR43527">
    <property type="entry name" value="4-DIPHOSPHOCYTIDYL-2-C-METHYL-D-ERYTHRITOL KINASE, CHLOROPLASTIC"/>
    <property type="match status" value="1"/>
</dbReference>
<keyword evidence="2" id="KW-0547">Nucleotide-binding</keyword>
<dbReference type="PIRSF" id="PIRSF033887">
    <property type="entry name" value="PduX"/>
    <property type="match status" value="1"/>
</dbReference>
<organism evidence="7 8">
    <name type="scientific">Geodia barretti</name>
    <name type="common">Barrett's horny sponge</name>
    <dbReference type="NCBI Taxonomy" id="519541"/>
    <lineage>
        <taxon>Eukaryota</taxon>
        <taxon>Metazoa</taxon>
        <taxon>Porifera</taxon>
        <taxon>Demospongiae</taxon>
        <taxon>Heteroscleromorpha</taxon>
        <taxon>Tetractinellida</taxon>
        <taxon>Astrophorina</taxon>
        <taxon>Geodiidae</taxon>
        <taxon>Geodia</taxon>
    </lineage>
</organism>
<protein>
    <submittedName>
        <fullName evidence="7">L-threonine kinase</fullName>
    </submittedName>
</protein>
<comment type="caution">
    <text evidence="7">The sequence shown here is derived from an EMBL/GenBank/DDBJ whole genome shotgun (WGS) entry which is preliminary data.</text>
</comment>
<dbReference type="InterPro" id="IPR013750">
    <property type="entry name" value="GHMP_kinase_C_dom"/>
</dbReference>
<dbReference type="InterPro" id="IPR020568">
    <property type="entry name" value="Ribosomal_Su5_D2-typ_SF"/>
</dbReference>
<evidence type="ECO:0000313" key="8">
    <source>
        <dbReference type="Proteomes" id="UP001174909"/>
    </source>
</evidence>
<feature type="domain" description="GHMP kinase C-terminal" evidence="6">
    <location>
        <begin position="177"/>
        <end position="240"/>
    </location>
</feature>
<evidence type="ECO:0000256" key="4">
    <source>
        <dbReference type="ARBA" id="ARBA00022840"/>
    </source>
</evidence>
<dbReference type="Gene3D" id="3.30.230.10">
    <property type="match status" value="1"/>
</dbReference>
<evidence type="ECO:0000259" key="6">
    <source>
        <dbReference type="Pfam" id="PF08544"/>
    </source>
</evidence>
<dbReference type="InterPro" id="IPR012363">
    <property type="entry name" value="PduX"/>
</dbReference>
<dbReference type="InterPro" id="IPR014721">
    <property type="entry name" value="Ribsml_uS5_D2-typ_fold_subgr"/>
</dbReference>
<keyword evidence="8" id="KW-1185">Reference proteome</keyword>
<evidence type="ECO:0000259" key="5">
    <source>
        <dbReference type="Pfam" id="PF00288"/>
    </source>
</evidence>
<sequence length="272" mass="28450">MLDGILCMVTCPIDMCSTATVELSSGEGAISAPEDSPKASRAVRETLQHLGESGVDAHLFLDSGIPRGKGMASSTADVSAAIVATASAAGHELAPAQIAKIALGIEPSDGVMFPLIVIFDHREGRTLQPLGQPPPMRVLVLDFGGEVDTVEFNSACRESTLRLLEPRMLESVSLIEAGMRQGDISLIGKGATISSVANQEILFNPNLEAVIDLSAEVGAVGVNVAHSGTVIGMLFRDDVALVEKATDLARLRFGCLETVLHCRVTGGGVRLH</sequence>
<reference evidence="7" key="1">
    <citation type="submission" date="2023-03" db="EMBL/GenBank/DDBJ databases">
        <authorList>
            <person name="Steffen K."/>
            <person name="Cardenas P."/>
        </authorList>
    </citation>
    <scope>NUCLEOTIDE SEQUENCE</scope>
</reference>
<evidence type="ECO:0000256" key="3">
    <source>
        <dbReference type="ARBA" id="ARBA00022777"/>
    </source>
</evidence>
<proteinExistence type="predicted"/>
<name>A0AA35SBG1_GEOBA</name>
<dbReference type="Proteomes" id="UP001174909">
    <property type="component" value="Unassembled WGS sequence"/>
</dbReference>
<accession>A0AA35SBG1</accession>
<dbReference type="AlphaFoldDB" id="A0AA35SBG1"/>
<dbReference type="InterPro" id="IPR006204">
    <property type="entry name" value="GHMP_kinase_N_dom"/>
</dbReference>
<dbReference type="GO" id="GO:0016301">
    <property type="term" value="F:kinase activity"/>
    <property type="evidence" value="ECO:0007669"/>
    <property type="project" value="UniProtKB-KW"/>
</dbReference>
<evidence type="ECO:0000256" key="2">
    <source>
        <dbReference type="ARBA" id="ARBA00022741"/>
    </source>
</evidence>
<evidence type="ECO:0000256" key="1">
    <source>
        <dbReference type="ARBA" id="ARBA00022679"/>
    </source>
</evidence>
<feature type="domain" description="GHMP kinase N-terminal" evidence="5">
    <location>
        <begin position="40"/>
        <end position="106"/>
    </location>
</feature>
<dbReference type="GO" id="GO:0005524">
    <property type="term" value="F:ATP binding"/>
    <property type="evidence" value="ECO:0007669"/>
    <property type="project" value="UniProtKB-KW"/>
</dbReference>
<keyword evidence="4" id="KW-0067">ATP-binding</keyword>
<dbReference type="GO" id="GO:0016773">
    <property type="term" value="F:phosphotransferase activity, alcohol group as acceptor"/>
    <property type="evidence" value="ECO:0007669"/>
    <property type="project" value="UniProtKB-ARBA"/>
</dbReference>
<dbReference type="Pfam" id="PF00288">
    <property type="entry name" value="GHMP_kinases_N"/>
    <property type="match status" value="1"/>
</dbReference>
<keyword evidence="1" id="KW-0808">Transferase</keyword>
<dbReference type="EMBL" id="CASHTH010002254">
    <property type="protein sequence ID" value="CAI8027015.1"/>
    <property type="molecule type" value="Genomic_DNA"/>
</dbReference>
<dbReference type="PANTHER" id="PTHR43527:SF1">
    <property type="entry name" value="L-THREONINE KINASE"/>
    <property type="match status" value="1"/>
</dbReference>
<evidence type="ECO:0000313" key="7">
    <source>
        <dbReference type="EMBL" id="CAI8027015.1"/>
    </source>
</evidence>
<keyword evidence="3 7" id="KW-0418">Kinase</keyword>
<dbReference type="SUPFAM" id="SSF54211">
    <property type="entry name" value="Ribosomal protein S5 domain 2-like"/>
    <property type="match status" value="1"/>
</dbReference>